<keyword evidence="5" id="KW-1185">Reference proteome</keyword>
<dbReference type="PANTHER" id="PTHR11579">
    <property type="entry name" value="PROTEIN-L-ISOASPARTATE O-METHYLTRANSFERASE"/>
    <property type="match status" value="1"/>
</dbReference>
<accession>A0ABT1MQY0</accession>
<proteinExistence type="inferred from homology"/>
<dbReference type="Proteomes" id="UP001203945">
    <property type="component" value="Unassembled WGS sequence"/>
</dbReference>
<comment type="caution">
    <text evidence="4">The sequence shown here is derived from an EMBL/GenBank/DDBJ whole genome shotgun (WGS) entry which is preliminary data.</text>
</comment>
<dbReference type="Gene3D" id="3.40.50.150">
    <property type="entry name" value="Vaccinia Virus protein VP39"/>
    <property type="match status" value="1"/>
</dbReference>
<evidence type="ECO:0000313" key="5">
    <source>
        <dbReference type="Proteomes" id="UP001203945"/>
    </source>
</evidence>
<evidence type="ECO:0000256" key="2">
    <source>
        <dbReference type="ARBA" id="ARBA00013346"/>
    </source>
</evidence>
<gene>
    <name evidence="4" type="ORF">MLD63_09695</name>
</gene>
<dbReference type="EMBL" id="JAKZEU010000003">
    <property type="protein sequence ID" value="MCQ0970697.1"/>
    <property type="molecule type" value="Genomic_DNA"/>
</dbReference>
<evidence type="ECO:0000313" key="4">
    <source>
        <dbReference type="EMBL" id="MCQ0970697.1"/>
    </source>
</evidence>
<evidence type="ECO:0000256" key="1">
    <source>
        <dbReference type="ARBA" id="ARBA00005369"/>
    </source>
</evidence>
<dbReference type="Pfam" id="PF01135">
    <property type="entry name" value="PCMT"/>
    <property type="match status" value="1"/>
</dbReference>
<dbReference type="SUPFAM" id="SSF53335">
    <property type="entry name" value="S-adenosyl-L-methionine-dependent methyltransferases"/>
    <property type="match status" value="1"/>
</dbReference>
<dbReference type="RefSeq" id="WP_255329712.1">
    <property type="nucleotide sequence ID" value="NZ_JAKZEU010000003.1"/>
</dbReference>
<organism evidence="4 5">
    <name type="scientific">Paracoccus albicereus</name>
    <dbReference type="NCBI Taxonomy" id="2922394"/>
    <lineage>
        <taxon>Bacteria</taxon>
        <taxon>Pseudomonadati</taxon>
        <taxon>Pseudomonadota</taxon>
        <taxon>Alphaproteobacteria</taxon>
        <taxon>Rhodobacterales</taxon>
        <taxon>Paracoccaceae</taxon>
        <taxon>Paracoccus</taxon>
    </lineage>
</organism>
<comment type="similarity">
    <text evidence="1">Belongs to the methyltransferase superfamily. L-isoaspartyl/D-aspartyl protein methyltransferase family.</text>
</comment>
<dbReference type="InterPro" id="IPR029063">
    <property type="entry name" value="SAM-dependent_MTases_sf"/>
</dbReference>
<reference evidence="4 5" key="1">
    <citation type="submission" date="2022-03" db="EMBL/GenBank/DDBJ databases">
        <authorList>
            <person name="He Y."/>
        </authorList>
    </citation>
    <scope>NUCLEOTIDE SEQUENCE [LARGE SCALE GENOMIC DNA]</scope>
    <source>
        <strain evidence="4 5">TK19116</strain>
    </source>
</reference>
<name>A0ABT1MQY0_9RHOB</name>
<dbReference type="PANTHER" id="PTHR11579:SF18">
    <property type="entry name" value="PROTEIN-L-ISOASPARTATE O-METHYLTRANSFERASE"/>
    <property type="match status" value="1"/>
</dbReference>
<dbReference type="CDD" id="cd02440">
    <property type="entry name" value="AdoMet_MTases"/>
    <property type="match status" value="1"/>
</dbReference>
<dbReference type="InterPro" id="IPR000682">
    <property type="entry name" value="PCMT"/>
</dbReference>
<evidence type="ECO:0000256" key="3">
    <source>
        <dbReference type="ARBA" id="ARBA00030757"/>
    </source>
</evidence>
<sequence length="218" mass="23318">MADFAARRTMMVDTQVRPNDVTRYPVIEAMLAIPREDFVPDSRRAIAYSGENLPLGQGRVLLEPRTLAKFVDGLDIQRNDLVLDVGCGLGYAAAVIARMAEAVVALEEDETMAAEAEQRLATAGVDNVAVLQGSLVEGCAGQGPYDVILIGGGAVETVPDALVEQLKDGGRIGALFVEGGLGIARIGRKLNGRVNWRYAFNAHAPLLPGFQRQRGFAL</sequence>
<protein>
    <recommendedName>
        <fullName evidence="2">Protein-L-isoaspartate O-methyltransferase</fullName>
    </recommendedName>
    <alternativeName>
        <fullName evidence="3">Protein L-isoaspartyl methyltransferase</fullName>
    </alternativeName>
</protein>